<dbReference type="InterPro" id="IPR003838">
    <property type="entry name" value="ABC3_permease_C"/>
</dbReference>
<keyword evidence="3 7" id="KW-0812">Transmembrane</keyword>
<dbReference type="EMBL" id="FQZO01000003">
    <property type="protein sequence ID" value="SHJ21548.1"/>
    <property type="molecule type" value="Genomic_DNA"/>
</dbReference>
<dbReference type="InterPro" id="IPR050250">
    <property type="entry name" value="Macrolide_Exporter_MacB"/>
</dbReference>
<reference evidence="10 11" key="1">
    <citation type="submission" date="2016-11" db="EMBL/GenBank/DDBJ databases">
        <authorList>
            <person name="Jaros S."/>
            <person name="Januszkiewicz K."/>
            <person name="Wedrychowicz H."/>
        </authorList>
    </citation>
    <scope>NUCLEOTIDE SEQUENCE [LARGE SCALE GENOMIC DNA]</scope>
    <source>
        <strain evidence="10 11">DSM 21864</strain>
    </source>
</reference>
<dbReference type="STRING" id="1121298.SAMN05444401_2520"/>
<dbReference type="GO" id="GO:0022857">
    <property type="term" value="F:transmembrane transporter activity"/>
    <property type="evidence" value="ECO:0007669"/>
    <property type="project" value="TreeGrafter"/>
</dbReference>
<comment type="similarity">
    <text evidence="6">Belongs to the ABC-4 integral membrane protein family.</text>
</comment>
<evidence type="ECO:0000259" key="9">
    <source>
        <dbReference type="Pfam" id="PF12704"/>
    </source>
</evidence>
<dbReference type="PANTHER" id="PTHR30572">
    <property type="entry name" value="MEMBRANE COMPONENT OF TRANSPORTER-RELATED"/>
    <property type="match status" value="1"/>
</dbReference>
<dbReference type="Proteomes" id="UP000184080">
    <property type="component" value="Unassembled WGS sequence"/>
</dbReference>
<keyword evidence="4 7" id="KW-1133">Transmembrane helix</keyword>
<keyword evidence="5 7" id="KW-0472">Membrane</keyword>
<comment type="subcellular location">
    <subcellularLocation>
        <location evidence="1">Cell membrane</location>
        <topology evidence="1">Multi-pass membrane protein</topology>
    </subcellularLocation>
</comment>
<organism evidence="10 11">
    <name type="scientific">Clostridium amylolyticum</name>
    <dbReference type="NCBI Taxonomy" id="1121298"/>
    <lineage>
        <taxon>Bacteria</taxon>
        <taxon>Bacillati</taxon>
        <taxon>Bacillota</taxon>
        <taxon>Clostridia</taxon>
        <taxon>Eubacteriales</taxon>
        <taxon>Clostridiaceae</taxon>
        <taxon>Clostridium</taxon>
    </lineage>
</organism>
<evidence type="ECO:0000313" key="11">
    <source>
        <dbReference type="Proteomes" id="UP000184080"/>
    </source>
</evidence>
<dbReference type="GO" id="GO:0005886">
    <property type="term" value="C:plasma membrane"/>
    <property type="evidence" value="ECO:0007669"/>
    <property type="project" value="UniProtKB-SubCell"/>
</dbReference>
<evidence type="ECO:0000256" key="6">
    <source>
        <dbReference type="ARBA" id="ARBA00038076"/>
    </source>
</evidence>
<keyword evidence="11" id="KW-1185">Reference proteome</keyword>
<feature type="transmembrane region" description="Helical" evidence="7">
    <location>
        <begin position="312"/>
        <end position="337"/>
    </location>
</feature>
<feature type="transmembrane region" description="Helical" evidence="7">
    <location>
        <begin position="349"/>
        <end position="373"/>
    </location>
</feature>
<evidence type="ECO:0000259" key="8">
    <source>
        <dbReference type="Pfam" id="PF02687"/>
    </source>
</evidence>
<dbReference type="AlphaFoldDB" id="A0A1M6HH74"/>
<evidence type="ECO:0000313" key="10">
    <source>
        <dbReference type="EMBL" id="SHJ21548.1"/>
    </source>
</evidence>
<evidence type="ECO:0000256" key="5">
    <source>
        <dbReference type="ARBA" id="ARBA00023136"/>
    </source>
</evidence>
<dbReference type="OrthoDB" id="9770036at2"/>
<gene>
    <name evidence="10" type="ORF">SAMN05444401_2520</name>
</gene>
<dbReference type="Pfam" id="PF02687">
    <property type="entry name" value="FtsX"/>
    <property type="match status" value="1"/>
</dbReference>
<dbReference type="PANTHER" id="PTHR30572:SF4">
    <property type="entry name" value="ABC TRANSPORTER PERMEASE YTRF"/>
    <property type="match status" value="1"/>
</dbReference>
<proteinExistence type="inferred from homology"/>
<sequence>MKLVQTIKLAIKNIISNKMRSILTMLGIIIGTSSVIILVSIAGGSSKNITDQVQSLGTNLITVTIGNRSDKKIHLNEIEEVSKLRGVKKISPTVNTNYSIKLGKDTKDSNIIGTNENFLDVRGIKLSKGRFLSYIDVENKNSTAVIGSTIASDLFGFSNPVGEEVMINGTTFKIIGVLVTQENSMGTNVDDMVLIPLTTAMSMTKVNSISSFYVQASDENVIDAAKNEIDAYLTKYLKSDGTNRTHNVTSQKQLLDTMGSITSTLSLLLGGIAGISLVVGGIGVMNVMLVSVTERTKEIGIRKALGGKRKDILIQFLVEALLITSIGGVIGIILGILGSNITNKFGMTTVISIPIIFISFTFSIVVGLIFGIFPAYKASTLKPIDALRYE</sequence>
<evidence type="ECO:0000256" key="7">
    <source>
        <dbReference type="SAM" id="Phobius"/>
    </source>
</evidence>
<keyword evidence="2" id="KW-1003">Cell membrane</keyword>
<feature type="transmembrane region" description="Helical" evidence="7">
    <location>
        <begin position="21"/>
        <end position="42"/>
    </location>
</feature>
<feature type="transmembrane region" description="Helical" evidence="7">
    <location>
        <begin position="267"/>
        <end position="292"/>
    </location>
</feature>
<evidence type="ECO:0000256" key="3">
    <source>
        <dbReference type="ARBA" id="ARBA00022692"/>
    </source>
</evidence>
<dbReference type="Pfam" id="PF12704">
    <property type="entry name" value="MacB_PCD"/>
    <property type="match status" value="1"/>
</dbReference>
<dbReference type="RefSeq" id="WP_073007012.1">
    <property type="nucleotide sequence ID" value="NZ_FQZO01000003.1"/>
</dbReference>
<evidence type="ECO:0000256" key="2">
    <source>
        <dbReference type="ARBA" id="ARBA00022475"/>
    </source>
</evidence>
<feature type="domain" description="ABC3 transporter permease C-terminal" evidence="8">
    <location>
        <begin position="272"/>
        <end position="383"/>
    </location>
</feature>
<evidence type="ECO:0000256" key="1">
    <source>
        <dbReference type="ARBA" id="ARBA00004651"/>
    </source>
</evidence>
<accession>A0A1M6HH74</accession>
<dbReference type="InterPro" id="IPR025857">
    <property type="entry name" value="MacB_PCD"/>
</dbReference>
<feature type="domain" description="MacB-like periplasmic core" evidence="9">
    <location>
        <begin position="21"/>
        <end position="231"/>
    </location>
</feature>
<name>A0A1M6HH74_9CLOT</name>
<protein>
    <submittedName>
        <fullName evidence="10">Putative ABC transport system permease protein</fullName>
    </submittedName>
</protein>
<evidence type="ECO:0000256" key="4">
    <source>
        <dbReference type="ARBA" id="ARBA00022989"/>
    </source>
</evidence>